<dbReference type="Proteomes" id="UP001275436">
    <property type="component" value="Unassembled WGS sequence"/>
</dbReference>
<dbReference type="InterPro" id="IPR052922">
    <property type="entry name" value="Cytidylate_Kinase-2"/>
</dbReference>
<dbReference type="EMBL" id="BSKO01000001">
    <property type="protein sequence ID" value="GLO65533.1"/>
    <property type="molecule type" value="Genomic_DNA"/>
</dbReference>
<dbReference type="SUPFAM" id="SSF52540">
    <property type="entry name" value="P-loop containing nucleoside triphosphate hydrolases"/>
    <property type="match status" value="1"/>
</dbReference>
<dbReference type="PANTHER" id="PTHR37816:SF3">
    <property type="entry name" value="MODULATES DNA TOPOLOGY"/>
    <property type="match status" value="1"/>
</dbReference>
<protein>
    <submittedName>
        <fullName evidence="1">Topology modulation protein</fullName>
    </submittedName>
</protein>
<dbReference type="InterPro" id="IPR027417">
    <property type="entry name" value="P-loop_NTPase"/>
</dbReference>
<dbReference type="Gene3D" id="3.40.50.300">
    <property type="entry name" value="P-loop containing nucleotide triphosphate hydrolases"/>
    <property type="match status" value="1"/>
</dbReference>
<name>A0ABQ5TIR3_9BACI</name>
<comment type="caution">
    <text evidence="1">The sequence shown here is derived from an EMBL/GenBank/DDBJ whole genome shotgun (WGS) entry which is preliminary data.</text>
</comment>
<organism evidence="1 2">
    <name type="scientific">Oceanobacillus kimchii</name>
    <dbReference type="NCBI Taxonomy" id="746691"/>
    <lineage>
        <taxon>Bacteria</taxon>
        <taxon>Bacillati</taxon>
        <taxon>Bacillota</taxon>
        <taxon>Bacilli</taxon>
        <taxon>Bacillales</taxon>
        <taxon>Bacillaceae</taxon>
        <taxon>Oceanobacillus</taxon>
    </lineage>
</organism>
<accession>A0ABQ5TIR3</accession>
<evidence type="ECO:0000313" key="2">
    <source>
        <dbReference type="Proteomes" id="UP001275436"/>
    </source>
</evidence>
<keyword evidence="2" id="KW-1185">Reference proteome</keyword>
<dbReference type="PANTHER" id="PTHR37816">
    <property type="entry name" value="YALI0E33011P"/>
    <property type="match status" value="1"/>
</dbReference>
<sequence>MATQLGSHKNLPVYHLDSFFWGPGWKPIERNKFIEKQKDIMKKPAWIIDGNYGVTMNTRLKYADTIIFLHYSTTRCLYRIIKRRIQYHGQTRPDMGKDCKEKIDWEFVHYVLKFNKVQSPTILEKLDSVKEKQIYIFKNPKQLRHFFHQIKDISID</sequence>
<evidence type="ECO:0000313" key="1">
    <source>
        <dbReference type="EMBL" id="GLO65533.1"/>
    </source>
</evidence>
<reference evidence="1 2" key="1">
    <citation type="submission" date="2023-02" db="EMBL/GenBank/DDBJ databases">
        <title>Oceanobacillus kimchii IFOP_LL358 isolated form Alexandrium catenella lab strain.</title>
        <authorList>
            <person name="Gajardo G."/>
            <person name="Ueki S."/>
            <person name="Maruyama F."/>
        </authorList>
    </citation>
    <scope>NUCLEOTIDE SEQUENCE [LARGE SCALE GENOMIC DNA]</scope>
    <source>
        <strain evidence="1 2">IFOP_LL358</strain>
    </source>
</reference>
<gene>
    <name evidence="1" type="ORF">MACH08_13170</name>
</gene>
<proteinExistence type="predicted"/>